<feature type="region of interest" description="Disordered" evidence="2">
    <location>
        <begin position="1"/>
        <end position="50"/>
    </location>
</feature>
<evidence type="ECO:0000256" key="2">
    <source>
        <dbReference type="SAM" id="MobiDB-lite"/>
    </source>
</evidence>
<proteinExistence type="predicted"/>
<protein>
    <recommendedName>
        <fullName evidence="5">Protein kinase domain-containing protein</fullName>
    </recommendedName>
</protein>
<dbReference type="EMBL" id="PGGS01000047">
    <property type="protein sequence ID" value="PNH10751.1"/>
    <property type="molecule type" value="Genomic_DNA"/>
</dbReference>
<comment type="caution">
    <text evidence="3">The sequence shown here is derived from an EMBL/GenBank/DDBJ whole genome shotgun (WGS) entry which is preliminary data.</text>
</comment>
<dbReference type="OrthoDB" id="566626at2759"/>
<dbReference type="InterPro" id="IPR011009">
    <property type="entry name" value="Kinase-like_dom_sf"/>
</dbReference>
<dbReference type="Gene3D" id="1.10.510.10">
    <property type="entry name" value="Transferase(Phosphotransferase) domain 1"/>
    <property type="match status" value="1"/>
</dbReference>
<evidence type="ECO:0000256" key="1">
    <source>
        <dbReference type="SAM" id="Coils"/>
    </source>
</evidence>
<accession>A0A2J8ADZ5</accession>
<keyword evidence="1" id="KW-0175">Coiled coil</keyword>
<name>A0A2J8ADZ5_9CHLO</name>
<sequence length="619" mass="65672">MAGVEQIHARREQEGAAVDEAASGSAGTAQGSPVQRCEKRSRQTHAGDGTIQAPLAQLGGEAQQWEARLREVELRIPSCPPETKAELEEQRGYLRQQLEDLGARRAKLEATLGVAAGMGPGSAAAAGGVAAGLGSGSTAPGGGDRTASFLQAVALPNAAPEASQLSQLFTRPLVRTDGNALKLPVHAWVFNILCTLDGSMAELLEPESLSGAWALSLLVSSALHPTAQLHDLPADEPSVAGRVDELFGRVLSLMARFLGGEVLARKRSRKERSVDTSLERPGFYGAAARCAAGEDEGDDGTLDSARMDLLVKVQGWSSVYQGQVEYLLCYACAGSAFELLYQLHTDDRTQALLHLLRADTSAARGKVAVIKAAMLVYGIIVQQQHHLPAGAQLMNSVSSGEYGSLLMGDRYVVKTVAWCRMWQLGAQLESLQQLYNSVDSCPYVVHALAGPVVVRGKYEVTLSPRGRSLTGSWRPADSEQLAAAIRCVLLGLRAIHAAGFGHADMRWSNVILVTASHFCIIDLELALPLGSPQGHRQPEETPAAWGDGGAALVDGCFTAASDLFMVGRMLQHKLAAWPCNDSLDGAASLAQKLVSKEISLDEALQHVWLQHPAAGPGAQ</sequence>
<keyword evidence="4" id="KW-1185">Reference proteome</keyword>
<evidence type="ECO:0000313" key="3">
    <source>
        <dbReference type="EMBL" id="PNH10751.1"/>
    </source>
</evidence>
<feature type="coiled-coil region" evidence="1">
    <location>
        <begin position="55"/>
        <end position="104"/>
    </location>
</feature>
<feature type="compositionally biased region" description="Low complexity" evidence="2">
    <location>
        <begin position="21"/>
        <end position="32"/>
    </location>
</feature>
<dbReference type="SUPFAM" id="SSF56112">
    <property type="entry name" value="Protein kinase-like (PK-like)"/>
    <property type="match status" value="1"/>
</dbReference>
<evidence type="ECO:0000313" key="4">
    <source>
        <dbReference type="Proteomes" id="UP000236333"/>
    </source>
</evidence>
<dbReference type="Proteomes" id="UP000236333">
    <property type="component" value="Unassembled WGS sequence"/>
</dbReference>
<gene>
    <name evidence="3" type="ORF">TSOC_002466</name>
</gene>
<reference evidence="3 4" key="1">
    <citation type="journal article" date="2017" name="Mol. Biol. Evol.">
        <title>The 4-celled Tetrabaena socialis nuclear genome reveals the essential components for genetic control of cell number at the origin of multicellularity in the volvocine lineage.</title>
        <authorList>
            <person name="Featherston J."/>
            <person name="Arakaki Y."/>
            <person name="Hanschen E.R."/>
            <person name="Ferris P.J."/>
            <person name="Michod R.E."/>
            <person name="Olson B.J.S.C."/>
            <person name="Nozaki H."/>
            <person name="Durand P.M."/>
        </authorList>
    </citation>
    <scope>NUCLEOTIDE SEQUENCE [LARGE SCALE GENOMIC DNA]</scope>
    <source>
        <strain evidence="3 4">NIES-571</strain>
    </source>
</reference>
<organism evidence="3 4">
    <name type="scientific">Tetrabaena socialis</name>
    <dbReference type="NCBI Taxonomy" id="47790"/>
    <lineage>
        <taxon>Eukaryota</taxon>
        <taxon>Viridiplantae</taxon>
        <taxon>Chlorophyta</taxon>
        <taxon>core chlorophytes</taxon>
        <taxon>Chlorophyceae</taxon>
        <taxon>CS clade</taxon>
        <taxon>Chlamydomonadales</taxon>
        <taxon>Tetrabaenaceae</taxon>
        <taxon>Tetrabaena</taxon>
    </lineage>
</organism>
<dbReference type="AlphaFoldDB" id="A0A2J8ADZ5"/>
<evidence type="ECO:0008006" key="5">
    <source>
        <dbReference type="Google" id="ProtNLM"/>
    </source>
</evidence>